<organism evidence="1 2">
    <name type="scientific">Arboricoccus pini</name>
    <dbReference type="NCBI Taxonomy" id="1963835"/>
    <lineage>
        <taxon>Bacteria</taxon>
        <taxon>Pseudomonadati</taxon>
        <taxon>Pseudomonadota</taxon>
        <taxon>Alphaproteobacteria</taxon>
        <taxon>Geminicoccales</taxon>
        <taxon>Geminicoccaceae</taxon>
        <taxon>Arboricoccus</taxon>
    </lineage>
</organism>
<evidence type="ECO:0000313" key="1">
    <source>
        <dbReference type="EMBL" id="SNB68402.1"/>
    </source>
</evidence>
<dbReference type="RefSeq" id="WP_088561479.1">
    <property type="nucleotide sequence ID" value="NZ_FYEH01000006.1"/>
</dbReference>
<dbReference type="PANTHER" id="PTHR43481">
    <property type="entry name" value="FRUCTOSE-1-PHOSPHATE PHOSPHATASE"/>
    <property type="match status" value="1"/>
</dbReference>
<dbReference type="EMBL" id="FYEH01000006">
    <property type="protein sequence ID" value="SNB68402.1"/>
    <property type="molecule type" value="Genomic_DNA"/>
</dbReference>
<dbReference type="Gene3D" id="3.40.50.1000">
    <property type="entry name" value="HAD superfamily/HAD-like"/>
    <property type="match status" value="1"/>
</dbReference>
<accession>A0A212R8B8</accession>
<dbReference type="InterPro" id="IPR023198">
    <property type="entry name" value="PGP-like_dom2"/>
</dbReference>
<proteinExistence type="predicted"/>
<dbReference type="InterPro" id="IPR023214">
    <property type="entry name" value="HAD_sf"/>
</dbReference>
<dbReference type="Gene3D" id="1.10.150.240">
    <property type="entry name" value="Putative phosphatase, domain 2"/>
    <property type="match status" value="1"/>
</dbReference>
<dbReference type="SUPFAM" id="SSF56784">
    <property type="entry name" value="HAD-like"/>
    <property type="match status" value="1"/>
</dbReference>
<gene>
    <name evidence="1" type="ORF">SAMN07250955_106185</name>
</gene>
<dbReference type="InterPro" id="IPR006439">
    <property type="entry name" value="HAD-SF_hydro_IA"/>
</dbReference>
<dbReference type="GO" id="GO:0050308">
    <property type="term" value="F:sugar-phosphatase activity"/>
    <property type="evidence" value="ECO:0007669"/>
    <property type="project" value="TreeGrafter"/>
</dbReference>
<evidence type="ECO:0000313" key="2">
    <source>
        <dbReference type="Proteomes" id="UP000197065"/>
    </source>
</evidence>
<dbReference type="SFLD" id="SFLDG01135">
    <property type="entry name" value="C1.5.6:_HAD__Beta-PGM__Phospha"/>
    <property type="match status" value="1"/>
</dbReference>
<keyword evidence="2" id="KW-1185">Reference proteome</keyword>
<dbReference type="SFLD" id="SFLDG01129">
    <property type="entry name" value="C1.5:_HAD__Beta-PGM__Phosphata"/>
    <property type="match status" value="1"/>
</dbReference>
<dbReference type="InterPro" id="IPR036412">
    <property type="entry name" value="HAD-like_sf"/>
</dbReference>
<dbReference type="OrthoDB" id="414934at2"/>
<protein>
    <submittedName>
        <fullName evidence="1">Haloacid dehalogenase superfamily, subfamily IA, variant 3 with third motif having DD or ED/haloacid dehalogenase superfamily, subfamily IA, variant 1 with third motif having Dx(3-4)D or Dx(3-4)E</fullName>
    </submittedName>
</protein>
<dbReference type="SFLD" id="SFLDS00003">
    <property type="entry name" value="Haloacid_Dehalogenase"/>
    <property type="match status" value="1"/>
</dbReference>
<dbReference type="NCBIfam" id="TIGR01509">
    <property type="entry name" value="HAD-SF-IA-v3"/>
    <property type="match status" value="1"/>
</dbReference>
<name>A0A212R8B8_9PROT</name>
<dbReference type="Pfam" id="PF00702">
    <property type="entry name" value="Hydrolase"/>
    <property type="match status" value="1"/>
</dbReference>
<dbReference type="Proteomes" id="UP000197065">
    <property type="component" value="Unassembled WGS sequence"/>
</dbReference>
<dbReference type="PANTHER" id="PTHR43481:SF4">
    <property type="entry name" value="GLYCEROL-1-PHOSPHATE PHOSPHOHYDROLASE 1-RELATED"/>
    <property type="match status" value="1"/>
</dbReference>
<dbReference type="InterPro" id="IPR051806">
    <property type="entry name" value="HAD-like_SPP"/>
</dbReference>
<reference evidence="1 2" key="1">
    <citation type="submission" date="2017-06" db="EMBL/GenBank/DDBJ databases">
        <authorList>
            <person name="Kim H.J."/>
            <person name="Triplett B.A."/>
        </authorList>
    </citation>
    <scope>NUCLEOTIDE SEQUENCE [LARGE SCALE GENOMIC DNA]</scope>
    <source>
        <strain evidence="1 2">B29T1</strain>
    </source>
</reference>
<dbReference type="AlphaFoldDB" id="A0A212R8B8"/>
<dbReference type="NCBIfam" id="TIGR01549">
    <property type="entry name" value="HAD-SF-IA-v1"/>
    <property type="match status" value="1"/>
</dbReference>
<sequence>MANDEQGFLFDLDGTLMDSVYQHVVAWSEALQSVGLAIPVWRIHRRIGMSGGLFARALQRESPIPITDELREQLNTLHTAAFERHLVNVRPLPGTRELLQRLTDEDVPWAIATSGRARTAMPMIETIGLDMSKMKIVTRDVVPYAKPNPDLFLEGARQIGLPPEKCFVIGDSIWDILAARRAGSLAVGVLSGGYGENELVQAGAFRVFEDPAHLDRGLFELGVRI</sequence>